<evidence type="ECO:0000313" key="3">
    <source>
        <dbReference type="EMBL" id="PON99370.1"/>
    </source>
</evidence>
<accession>A0A2P5FNP7</accession>
<evidence type="ECO:0000256" key="1">
    <source>
        <dbReference type="SAM" id="MobiDB-lite"/>
    </source>
</evidence>
<comment type="caution">
    <text evidence="3">The sequence shown here is derived from an EMBL/GenBank/DDBJ whole genome shotgun (WGS) entry which is preliminary data.</text>
</comment>
<proteinExistence type="predicted"/>
<dbReference type="Proteomes" id="UP000237000">
    <property type="component" value="Unassembled WGS sequence"/>
</dbReference>
<keyword evidence="4" id="KW-1185">Reference proteome</keyword>
<sequence length="103" mass="11385">MSEMKHFFYFPLIVLLLLLSQSLTSSAHQVVLNPNLRHYHGKQIAQKHKDILTSLELAQKPRIYVRIRAGGGGGGGTYRPRGGSSSSPSSSSWAIVKRPSFHV</sequence>
<dbReference type="InParanoid" id="A0A2P5FNP7"/>
<keyword evidence="2" id="KW-0732">Signal</keyword>
<feature type="signal peptide" evidence="2">
    <location>
        <begin position="1"/>
        <end position="27"/>
    </location>
</feature>
<feature type="compositionally biased region" description="Low complexity" evidence="1">
    <location>
        <begin position="78"/>
        <end position="92"/>
    </location>
</feature>
<evidence type="ECO:0008006" key="5">
    <source>
        <dbReference type="Google" id="ProtNLM"/>
    </source>
</evidence>
<protein>
    <recommendedName>
        <fullName evidence="5">Transmembrane protein</fullName>
    </recommendedName>
</protein>
<feature type="chain" id="PRO_5015122438" description="Transmembrane protein" evidence="2">
    <location>
        <begin position="28"/>
        <end position="103"/>
    </location>
</feature>
<dbReference type="AlphaFoldDB" id="A0A2P5FNP7"/>
<dbReference type="OrthoDB" id="10507876at2759"/>
<evidence type="ECO:0000313" key="4">
    <source>
        <dbReference type="Proteomes" id="UP000237000"/>
    </source>
</evidence>
<organism evidence="3 4">
    <name type="scientific">Trema orientale</name>
    <name type="common">Charcoal tree</name>
    <name type="synonym">Celtis orientalis</name>
    <dbReference type="NCBI Taxonomy" id="63057"/>
    <lineage>
        <taxon>Eukaryota</taxon>
        <taxon>Viridiplantae</taxon>
        <taxon>Streptophyta</taxon>
        <taxon>Embryophyta</taxon>
        <taxon>Tracheophyta</taxon>
        <taxon>Spermatophyta</taxon>
        <taxon>Magnoliopsida</taxon>
        <taxon>eudicotyledons</taxon>
        <taxon>Gunneridae</taxon>
        <taxon>Pentapetalae</taxon>
        <taxon>rosids</taxon>
        <taxon>fabids</taxon>
        <taxon>Rosales</taxon>
        <taxon>Cannabaceae</taxon>
        <taxon>Trema</taxon>
    </lineage>
</organism>
<feature type="region of interest" description="Disordered" evidence="1">
    <location>
        <begin position="68"/>
        <end position="93"/>
    </location>
</feature>
<dbReference type="EMBL" id="JXTC01000019">
    <property type="protein sequence ID" value="PON99370.1"/>
    <property type="molecule type" value="Genomic_DNA"/>
</dbReference>
<reference evidence="4" key="1">
    <citation type="submission" date="2016-06" db="EMBL/GenBank/DDBJ databases">
        <title>Parallel loss of symbiosis genes in relatives of nitrogen-fixing non-legume Parasponia.</title>
        <authorList>
            <person name="Van Velzen R."/>
            <person name="Holmer R."/>
            <person name="Bu F."/>
            <person name="Rutten L."/>
            <person name="Van Zeijl A."/>
            <person name="Liu W."/>
            <person name="Santuari L."/>
            <person name="Cao Q."/>
            <person name="Sharma T."/>
            <person name="Shen D."/>
            <person name="Roswanjaya Y."/>
            <person name="Wardhani T."/>
            <person name="Kalhor M.S."/>
            <person name="Jansen J."/>
            <person name="Van den Hoogen J."/>
            <person name="Gungor B."/>
            <person name="Hartog M."/>
            <person name="Hontelez J."/>
            <person name="Verver J."/>
            <person name="Yang W.-C."/>
            <person name="Schijlen E."/>
            <person name="Repin R."/>
            <person name="Schilthuizen M."/>
            <person name="Schranz E."/>
            <person name="Heidstra R."/>
            <person name="Miyata K."/>
            <person name="Fedorova E."/>
            <person name="Kohlen W."/>
            <person name="Bisseling T."/>
            <person name="Smit S."/>
            <person name="Geurts R."/>
        </authorList>
    </citation>
    <scope>NUCLEOTIDE SEQUENCE [LARGE SCALE GENOMIC DNA]</scope>
    <source>
        <strain evidence="4">cv. RG33-2</strain>
    </source>
</reference>
<name>A0A2P5FNP7_TREOI</name>
<gene>
    <name evidence="3" type="ORF">TorRG33x02_049130</name>
</gene>
<evidence type="ECO:0000256" key="2">
    <source>
        <dbReference type="SAM" id="SignalP"/>
    </source>
</evidence>